<dbReference type="RefSeq" id="WP_075397630.1">
    <property type="nucleotide sequence ID" value="NZ_MSDU01000008.1"/>
</dbReference>
<gene>
    <name evidence="3" type="ORF">BTO30_05055</name>
</gene>
<evidence type="ECO:0000256" key="2">
    <source>
        <dbReference type="SAM" id="Phobius"/>
    </source>
</evidence>
<feature type="compositionally biased region" description="Basic residues" evidence="1">
    <location>
        <begin position="93"/>
        <end position="105"/>
    </location>
</feature>
<protein>
    <recommendedName>
        <fullName evidence="5">YqhP</fullName>
    </recommendedName>
</protein>
<evidence type="ECO:0000313" key="3">
    <source>
        <dbReference type="EMBL" id="OLN23337.1"/>
    </source>
</evidence>
<dbReference type="AlphaFoldDB" id="A0A1Q8Q7L2"/>
<dbReference type="NCBIfam" id="NF041554">
    <property type="entry name" value="SA1362_fam"/>
    <property type="match status" value="1"/>
</dbReference>
<feature type="transmembrane region" description="Helical" evidence="2">
    <location>
        <begin position="7"/>
        <end position="24"/>
    </location>
</feature>
<name>A0A1Q8Q7L2_9BACI</name>
<dbReference type="EMBL" id="MSDU01000008">
    <property type="protein sequence ID" value="OLN23337.1"/>
    <property type="molecule type" value="Genomic_DNA"/>
</dbReference>
<evidence type="ECO:0000313" key="4">
    <source>
        <dbReference type="Proteomes" id="UP000185568"/>
    </source>
</evidence>
<accession>A0A1Q8Q7L2</accession>
<comment type="caution">
    <text evidence="3">The sequence shown here is derived from an EMBL/GenBank/DDBJ whole genome shotgun (WGS) entry which is preliminary data.</text>
</comment>
<keyword evidence="2" id="KW-0472">Membrane</keyword>
<feature type="compositionally biased region" description="Basic residues" evidence="1">
    <location>
        <begin position="70"/>
        <end position="80"/>
    </location>
</feature>
<dbReference type="Proteomes" id="UP000185568">
    <property type="component" value="Unassembled WGS sequence"/>
</dbReference>
<proteinExistence type="predicted"/>
<organism evidence="3 4">
    <name type="scientific">Domibacillus antri</name>
    <dbReference type="NCBI Taxonomy" id="1714264"/>
    <lineage>
        <taxon>Bacteria</taxon>
        <taxon>Bacillati</taxon>
        <taxon>Bacillota</taxon>
        <taxon>Bacilli</taxon>
        <taxon>Bacillales</taxon>
        <taxon>Bacillaceae</taxon>
        <taxon>Domibacillus</taxon>
    </lineage>
</organism>
<evidence type="ECO:0008006" key="5">
    <source>
        <dbReference type="Google" id="ProtNLM"/>
    </source>
</evidence>
<dbReference type="STRING" id="1714264.BTO30_05055"/>
<reference evidence="3 4" key="1">
    <citation type="submission" date="2016-12" db="EMBL/GenBank/DDBJ databases">
        <title>Domibacillus antri genome sequencing.</title>
        <authorList>
            <person name="Verma A."/>
            <person name="Krishnamurthi S."/>
        </authorList>
    </citation>
    <scope>NUCLEOTIDE SEQUENCE [LARGE SCALE GENOMIC DNA]</scope>
    <source>
        <strain evidence="3 4">XD80</strain>
    </source>
</reference>
<dbReference type="InterPro" id="IPR048110">
    <property type="entry name" value="SA1362/YqhP-like"/>
</dbReference>
<sequence length="124" mass="13748">MNARTVLTSVIVALAAIGLVSMMITSPGQLMRQLIFAVVSVAIVILLFRLIMRKRMGSSNEDRAYSKAVKQSKKRHRSKTKYSPVRASSFSTKSKKKQARRKKASHLTVIQGNKGKRGTRASSE</sequence>
<keyword evidence="4" id="KW-1185">Reference proteome</keyword>
<keyword evidence="2" id="KW-0812">Transmembrane</keyword>
<keyword evidence="2" id="KW-1133">Transmembrane helix</keyword>
<feature type="region of interest" description="Disordered" evidence="1">
    <location>
        <begin position="58"/>
        <end position="124"/>
    </location>
</feature>
<feature type="compositionally biased region" description="Basic residues" evidence="1">
    <location>
        <begin position="114"/>
        <end position="124"/>
    </location>
</feature>
<feature type="transmembrane region" description="Helical" evidence="2">
    <location>
        <begin position="30"/>
        <end position="51"/>
    </location>
</feature>
<dbReference type="OrthoDB" id="2989424at2"/>
<evidence type="ECO:0000256" key="1">
    <source>
        <dbReference type="SAM" id="MobiDB-lite"/>
    </source>
</evidence>